<dbReference type="InterPro" id="IPR013785">
    <property type="entry name" value="Aldolase_TIM"/>
</dbReference>
<evidence type="ECO:0000313" key="6">
    <source>
        <dbReference type="Proteomes" id="UP000679722"/>
    </source>
</evidence>
<dbReference type="Proteomes" id="UP000679722">
    <property type="component" value="Unassembled WGS sequence"/>
</dbReference>
<comment type="similarity">
    <text evidence="1 3">Belongs to the glutamate synthase family.</text>
</comment>
<dbReference type="InterPro" id="IPR024188">
    <property type="entry name" value="GltB"/>
</dbReference>
<sequence length="440" mass="47186">MSNEKNISLKESATFDRSTMAEIRRAAETGIYDIRGFGAKRKLPHFDDLLFLGASMSRYPLEGYRETCNTSVVLGDRFAKKPITIETPVTIAGMSFGALSANAKEALGRGASIVGTSTTTGDGGMTPEERGQSSKLVYQYLPSRYGMNPDDLRKADAIEVVLGQGAKPGGGGMLLGQKITDRVAQMRNLPKGIDQRSACRHPDWTGPDDLAIKIQEIREITDWQVPIYIKIGATRTYYDVKLAVKAGADVIVVDGMQGGTAATQDVFIEHVGIPTMAAIPQAVQALQEMGMHRKVQLIVSGGIRNGADVAKCMALGADAVAIGTAALVALGCNDPKWDDEYKAIGSAAGYYDDYQDGKDPAGISTQDPELSKRLDPVAAGRRLANYLRVLTLEAQTLARACGKNDLRNLEPEDLVALTVESAAMARVPLAGTTWVPGQKY</sequence>
<feature type="domain" description="Glutamate synthase" evidence="4">
    <location>
        <begin position="79"/>
        <end position="333"/>
    </location>
</feature>
<accession>A0ABS5HAB2</accession>
<evidence type="ECO:0000256" key="3">
    <source>
        <dbReference type="PIRNR" id="PIRNR006429"/>
    </source>
</evidence>
<dbReference type="CDD" id="cd02808">
    <property type="entry name" value="GltS_FMN"/>
    <property type="match status" value="1"/>
</dbReference>
<dbReference type="SUPFAM" id="SSF51395">
    <property type="entry name" value="FMN-linked oxidoreductases"/>
    <property type="match status" value="1"/>
</dbReference>
<dbReference type="InterPro" id="IPR043578">
    <property type="entry name" value="GltB_archl_type"/>
</dbReference>
<keyword evidence="2" id="KW-0560">Oxidoreductase</keyword>
<evidence type="ECO:0000256" key="1">
    <source>
        <dbReference type="ARBA" id="ARBA00009716"/>
    </source>
</evidence>
<dbReference type="InterPro" id="IPR002932">
    <property type="entry name" value="Glu_synthdom"/>
</dbReference>
<proteinExistence type="inferred from homology"/>
<protein>
    <submittedName>
        <fullName evidence="5">FMN-binding glutamate synthase family protein</fullName>
    </submittedName>
</protein>
<keyword evidence="6" id="KW-1185">Reference proteome</keyword>
<evidence type="ECO:0000256" key="2">
    <source>
        <dbReference type="ARBA" id="ARBA00023002"/>
    </source>
</evidence>
<feature type="domain" description="Glutamate synthase" evidence="4">
    <location>
        <begin position="359"/>
        <end position="403"/>
    </location>
</feature>
<organism evidence="5 6">
    <name type="scientific">Marinomonas vulgaris</name>
    <dbReference type="NCBI Taxonomy" id="2823372"/>
    <lineage>
        <taxon>Bacteria</taxon>
        <taxon>Pseudomonadati</taxon>
        <taxon>Pseudomonadota</taxon>
        <taxon>Gammaproteobacteria</taxon>
        <taxon>Oceanospirillales</taxon>
        <taxon>Oceanospirillaceae</taxon>
        <taxon>Marinomonas</taxon>
    </lineage>
</organism>
<dbReference type="Pfam" id="PF01645">
    <property type="entry name" value="Glu_synthase"/>
    <property type="match status" value="2"/>
</dbReference>
<dbReference type="PANTHER" id="PTHR43819">
    <property type="entry name" value="ARCHAEAL-TYPE GLUTAMATE SYNTHASE [NADPH]"/>
    <property type="match status" value="1"/>
</dbReference>
<dbReference type="RefSeq" id="WP_211535734.1">
    <property type="nucleotide sequence ID" value="NZ_JAGSSV010000004.1"/>
</dbReference>
<dbReference type="EMBL" id="JAGSSV010000004">
    <property type="protein sequence ID" value="MBR7888392.1"/>
    <property type="molecule type" value="Genomic_DNA"/>
</dbReference>
<comment type="caution">
    <text evidence="5">The sequence shown here is derived from an EMBL/GenBank/DDBJ whole genome shotgun (WGS) entry which is preliminary data.</text>
</comment>
<dbReference type="PIRSF" id="PIRSF006429">
    <property type="entry name" value="GOGAT_lg_2"/>
    <property type="match status" value="1"/>
</dbReference>
<gene>
    <name evidence="5" type="ORF">J9B83_05500</name>
</gene>
<dbReference type="PIRSF" id="PIRSF500061">
    <property type="entry name" value="GOGAT_lg2_archl"/>
    <property type="match status" value="1"/>
</dbReference>
<evidence type="ECO:0000259" key="4">
    <source>
        <dbReference type="Pfam" id="PF01645"/>
    </source>
</evidence>
<evidence type="ECO:0000313" key="5">
    <source>
        <dbReference type="EMBL" id="MBR7888392.1"/>
    </source>
</evidence>
<dbReference type="PANTHER" id="PTHR43819:SF1">
    <property type="entry name" value="ARCHAEAL-TYPE GLUTAMATE SYNTHASE [NADPH]"/>
    <property type="match status" value="1"/>
</dbReference>
<name>A0ABS5HAB2_9GAMM</name>
<dbReference type="Gene3D" id="3.20.20.70">
    <property type="entry name" value="Aldolase class I"/>
    <property type="match status" value="1"/>
</dbReference>
<reference evidence="6" key="1">
    <citation type="submission" date="2023-07" db="EMBL/GenBank/DDBJ databases">
        <title>Marinomonas vulgaris A79, complete genome.</title>
        <authorList>
            <person name="Ying J.-J."/>
        </authorList>
    </citation>
    <scope>NUCLEOTIDE SEQUENCE [LARGE SCALE GENOMIC DNA]</scope>
    <source>
        <strain evidence="6">A79</strain>
    </source>
</reference>